<gene>
    <name evidence="3" type="primary">LOC125523678</name>
</gene>
<protein>
    <recommendedName>
        <fullName evidence="5">Sucrose-phosphate synthase</fullName>
    </recommendedName>
</protein>
<organism evidence="3 4">
    <name type="scientific">Triticum urartu</name>
    <name type="common">Red wild einkorn</name>
    <name type="synonym">Crithodium urartu</name>
    <dbReference type="NCBI Taxonomy" id="4572"/>
    <lineage>
        <taxon>Eukaryota</taxon>
        <taxon>Viridiplantae</taxon>
        <taxon>Streptophyta</taxon>
        <taxon>Embryophyta</taxon>
        <taxon>Tracheophyta</taxon>
        <taxon>Spermatophyta</taxon>
        <taxon>Magnoliopsida</taxon>
        <taxon>Liliopsida</taxon>
        <taxon>Poales</taxon>
        <taxon>Poaceae</taxon>
        <taxon>BOP clade</taxon>
        <taxon>Pooideae</taxon>
        <taxon>Triticodae</taxon>
        <taxon>Triticeae</taxon>
        <taxon>Triticinae</taxon>
        <taxon>Triticum</taxon>
    </lineage>
</organism>
<evidence type="ECO:0000313" key="3">
    <source>
        <dbReference type="EnsemblPlants" id="TuG1812G0700005585.01.T02"/>
    </source>
</evidence>
<dbReference type="GO" id="GO:0016757">
    <property type="term" value="F:glycosyltransferase activity"/>
    <property type="evidence" value="ECO:0007669"/>
    <property type="project" value="UniProtKB-KW"/>
</dbReference>
<sequence>MYGNDNWINSYLDAILDAGKGAGSGSGGGGGGGAGGDRPSLLLRERGHFSPARYFVEEVITGYDETDLYKTWSRANAMRSPQERNTRLENMTWRIWNLARKKKEALFDLDRMRTRIDLLPFSMISTIQKHHLNVVAVLQS</sequence>
<keyword evidence="4" id="KW-1185">Reference proteome</keyword>
<reference evidence="3" key="2">
    <citation type="submission" date="2018-03" db="EMBL/GenBank/DDBJ databases">
        <title>The Triticum urartu genome reveals the dynamic nature of wheat genome evolution.</title>
        <authorList>
            <person name="Ling H."/>
            <person name="Ma B."/>
            <person name="Shi X."/>
            <person name="Liu H."/>
            <person name="Dong L."/>
            <person name="Sun H."/>
            <person name="Cao Y."/>
            <person name="Gao Q."/>
            <person name="Zheng S."/>
            <person name="Li Y."/>
            <person name="Yu Y."/>
            <person name="Du H."/>
            <person name="Qi M."/>
            <person name="Li Y."/>
            <person name="Yu H."/>
            <person name="Cui Y."/>
            <person name="Wang N."/>
            <person name="Chen C."/>
            <person name="Wu H."/>
            <person name="Zhao Y."/>
            <person name="Zhang J."/>
            <person name="Li Y."/>
            <person name="Zhou W."/>
            <person name="Zhang B."/>
            <person name="Hu W."/>
            <person name="Eijk M."/>
            <person name="Tang J."/>
            <person name="Witsenboer H."/>
            <person name="Zhao S."/>
            <person name="Li Z."/>
            <person name="Zhang A."/>
            <person name="Wang D."/>
            <person name="Liang C."/>
        </authorList>
    </citation>
    <scope>NUCLEOTIDE SEQUENCE [LARGE SCALE GENOMIC DNA]</scope>
    <source>
        <strain evidence="3">cv. G1812</strain>
    </source>
</reference>
<keyword evidence="1" id="KW-0328">Glycosyltransferase</keyword>
<dbReference type="Proteomes" id="UP000015106">
    <property type="component" value="Chromosome 7"/>
</dbReference>
<reference evidence="3" key="3">
    <citation type="submission" date="2022-06" db="UniProtKB">
        <authorList>
            <consortium name="EnsemblPlants"/>
        </authorList>
    </citation>
    <scope>IDENTIFICATION</scope>
</reference>
<evidence type="ECO:0000256" key="1">
    <source>
        <dbReference type="ARBA" id="ARBA00022676"/>
    </source>
</evidence>
<accession>A0A8R7R6F0</accession>
<dbReference type="InterPro" id="IPR044161">
    <property type="entry name" value="SPS"/>
</dbReference>
<dbReference type="PANTHER" id="PTHR46039:SF4">
    <property type="entry name" value="SUCROSE-PHOSPHATE SYNTHASE 3-RELATED"/>
    <property type="match status" value="1"/>
</dbReference>
<evidence type="ECO:0000256" key="2">
    <source>
        <dbReference type="ARBA" id="ARBA00022679"/>
    </source>
</evidence>
<evidence type="ECO:0008006" key="5">
    <source>
        <dbReference type="Google" id="ProtNLM"/>
    </source>
</evidence>
<dbReference type="PANTHER" id="PTHR46039">
    <property type="entry name" value="SUCROSE-PHOSPHATE SYNTHASE 3-RELATED"/>
    <property type="match status" value="1"/>
</dbReference>
<name>A0A8R7R6F0_TRIUA</name>
<reference evidence="4" key="1">
    <citation type="journal article" date="2013" name="Nature">
        <title>Draft genome of the wheat A-genome progenitor Triticum urartu.</title>
        <authorList>
            <person name="Ling H.Q."/>
            <person name="Zhao S."/>
            <person name="Liu D."/>
            <person name="Wang J."/>
            <person name="Sun H."/>
            <person name="Zhang C."/>
            <person name="Fan H."/>
            <person name="Li D."/>
            <person name="Dong L."/>
            <person name="Tao Y."/>
            <person name="Gao C."/>
            <person name="Wu H."/>
            <person name="Li Y."/>
            <person name="Cui Y."/>
            <person name="Guo X."/>
            <person name="Zheng S."/>
            <person name="Wang B."/>
            <person name="Yu K."/>
            <person name="Liang Q."/>
            <person name="Yang W."/>
            <person name="Lou X."/>
            <person name="Chen J."/>
            <person name="Feng M."/>
            <person name="Jian J."/>
            <person name="Zhang X."/>
            <person name="Luo G."/>
            <person name="Jiang Y."/>
            <person name="Liu J."/>
            <person name="Wang Z."/>
            <person name="Sha Y."/>
            <person name="Zhang B."/>
            <person name="Wu H."/>
            <person name="Tang D."/>
            <person name="Shen Q."/>
            <person name="Xue P."/>
            <person name="Zou S."/>
            <person name="Wang X."/>
            <person name="Liu X."/>
            <person name="Wang F."/>
            <person name="Yang Y."/>
            <person name="An X."/>
            <person name="Dong Z."/>
            <person name="Zhang K."/>
            <person name="Zhang X."/>
            <person name="Luo M.C."/>
            <person name="Dvorak J."/>
            <person name="Tong Y."/>
            <person name="Wang J."/>
            <person name="Yang H."/>
            <person name="Li Z."/>
            <person name="Wang D."/>
            <person name="Zhang A."/>
            <person name="Wang J."/>
        </authorList>
    </citation>
    <scope>NUCLEOTIDE SEQUENCE</scope>
    <source>
        <strain evidence="4">cv. G1812</strain>
    </source>
</reference>
<dbReference type="AlphaFoldDB" id="A0A8R7R6F0"/>
<keyword evidence="2" id="KW-0808">Transferase</keyword>
<dbReference type="Gramene" id="TuG1812G0700005585.01.T02">
    <property type="protein sequence ID" value="TuG1812G0700005585.01.T02"/>
    <property type="gene ID" value="TuG1812G0700005585.01"/>
</dbReference>
<evidence type="ECO:0000313" key="4">
    <source>
        <dbReference type="Proteomes" id="UP000015106"/>
    </source>
</evidence>
<dbReference type="EnsemblPlants" id="TuG1812G0700005585.01.T02">
    <property type="protein sequence ID" value="TuG1812G0700005585.01.T02"/>
    <property type="gene ID" value="TuG1812G0700005585.01"/>
</dbReference>
<proteinExistence type="predicted"/>